<dbReference type="EMBL" id="RRYP01000579">
    <property type="protein sequence ID" value="TNV87200.1"/>
    <property type="molecule type" value="Genomic_DNA"/>
</dbReference>
<proteinExistence type="predicted"/>
<protein>
    <submittedName>
        <fullName evidence="2">Uncharacterized protein</fullName>
    </submittedName>
</protein>
<sequence length="108" mass="12452">MDFIYMDLLQTNIWIDYLIDTQDPEDIALCPSFSLAGFNSKSTIKNLGSSFIFLSILIGILVLILTLKILTFFIPLKLQVLNLLHFLDWRGQVVVSVRRYYGTSQQDF</sequence>
<evidence type="ECO:0000256" key="1">
    <source>
        <dbReference type="SAM" id="Phobius"/>
    </source>
</evidence>
<organism evidence="2 3">
    <name type="scientific">Halteria grandinella</name>
    <dbReference type="NCBI Taxonomy" id="5974"/>
    <lineage>
        <taxon>Eukaryota</taxon>
        <taxon>Sar</taxon>
        <taxon>Alveolata</taxon>
        <taxon>Ciliophora</taxon>
        <taxon>Intramacronucleata</taxon>
        <taxon>Spirotrichea</taxon>
        <taxon>Stichotrichia</taxon>
        <taxon>Sporadotrichida</taxon>
        <taxon>Halteriidae</taxon>
        <taxon>Halteria</taxon>
    </lineage>
</organism>
<feature type="transmembrane region" description="Helical" evidence="1">
    <location>
        <begin position="51"/>
        <end position="74"/>
    </location>
</feature>
<keyword evidence="1" id="KW-1133">Transmembrane helix</keyword>
<keyword evidence="1" id="KW-0472">Membrane</keyword>
<gene>
    <name evidence="2" type="ORF">FGO68_gene17737</name>
</gene>
<evidence type="ECO:0000313" key="2">
    <source>
        <dbReference type="EMBL" id="TNV87200.1"/>
    </source>
</evidence>
<name>A0A8J8TA15_HALGN</name>
<keyword evidence="1" id="KW-0812">Transmembrane</keyword>
<evidence type="ECO:0000313" key="3">
    <source>
        <dbReference type="Proteomes" id="UP000785679"/>
    </source>
</evidence>
<accession>A0A8J8TA15</accession>
<dbReference type="Proteomes" id="UP000785679">
    <property type="component" value="Unassembled WGS sequence"/>
</dbReference>
<comment type="caution">
    <text evidence="2">The sequence shown here is derived from an EMBL/GenBank/DDBJ whole genome shotgun (WGS) entry which is preliminary data.</text>
</comment>
<reference evidence="2" key="1">
    <citation type="submission" date="2019-06" db="EMBL/GenBank/DDBJ databases">
        <authorList>
            <person name="Zheng W."/>
        </authorList>
    </citation>
    <scope>NUCLEOTIDE SEQUENCE</scope>
    <source>
        <strain evidence="2">QDHG01</strain>
    </source>
</reference>
<keyword evidence="3" id="KW-1185">Reference proteome</keyword>
<dbReference type="AlphaFoldDB" id="A0A8J8TA15"/>